<reference evidence="8 9" key="1">
    <citation type="journal article" date="2023" name="IMA Fungus">
        <title>Comparative genomic study of the Penicillium genus elucidates a diverse pangenome and 15 lateral gene transfer events.</title>
        <authorList>
            <person name="Petersen C."/>
            <person name="Sorensen T."/>
            <person name="Nielsen M.R."/>
            <person name="Sondergaard T.E."/>
            <person name="Sorensen J.L."/>
            <person name="Fitzpatrick D.A."/>
            <person name="Frisvad J.C."/>
            <person name="Nielsen K.L."/>
        </authorList>
    </citation>
    <scope>NUCLEOTIDE SEQUENCE [LARGE SCALE GENOMIC DNA]</scope>
    <source>
        <strain evidence="8 9">IBT 35679</strain>
    </source>
</reference>
<evidence type="ECO:0000256" key="7">
    <source>
        <dbReference type="SAM" id="SignalP"/>
    </source>
</evidence>
<keyword evidence="3" id="KW-0378">Hydrolase</keyword>
<dbReference type="InterPro" id="IPR016274">
    <property type="entry name" value="Histidine_acid_Pase_euk"/>
</dbReference>
<proteinExistence type="inferred from homology"/>
<gene>
    <name evidence="8" type="ORF">N7494_008656</name>
</gene>
<sequence>MLNLSLSGLALASLASANMGAYPKFGEKQFSQTFHDGYNILKYMSSLAPYSDRKAYGVDRNTPDGCEVDQAFMIMRHGERYPDYSGFGDLYVETLNQMRANVTTFKGDLAFMNEWTYYVSDSNLYSQESTSGPYAGLLDAFSRGSEYRARYGHLWNGQSVVPIFTSGYERVIETARYFGQGFFGYNYSTSAAINIIPEAATQGADSLTPTCAAGVLEEYSCYEDRFYSTFPPLEVAAARLNKQNPGLELTAKDVNYLMQMAGFELNVRAYTPWANAFTLDEWVAFSYIFDLSYYYCFGPGSNYQMANGQVYANATRVLMEEGPKKSGSMFWSFAHDANITPVIAALGLDTPAQHLPNDTVQFPSTYQVSDIVPMGGHLTLERMTCNATVASKAGVYVRAVINEAVVPWTSCQSGPGYSCPLAKFSAIVDKAPKFDETCETNSSYPQYLDFFWNYNTTTNLNYQTGDISSQLTDTDV</sequence>
<feature type="active site" description="Nucleophile" evidence="5">
    <location>
        <position position="77"/>
    </location>
</feature>
<dbReference type="CDD" id="cd07061">
    <property type="entry name" value="HP_HAP_like"/>
    <property type="match status" value="1"/>
</dbReference>
<dbReference type="PIRSF" id="PIRSF000894">
    <property type="entry name" value="Acid_phosphatase"/>
    <property type="match status" value="1"/>
</dbReference>
<dbReference type="GO" id="GO:0003993">
    <property type="term" value="F:acid phosphatase activity"/>
    <property type="evidence" value="ECO:0007669"/>
    <property type="project" value="TreeGrafter"/>
</dbReference>
<dbReference type="Proteomes" id="UP001220324">
    <property type="component" value="Unassembled WGS sequence"/>
</dbReference>
<dbReference type="InterPro" id="IPR029033">
    <property type="entry name" value="His_PPase_superfam"/>
</dbReference>
<keyword evidence="9" id="KW-1185">Reference proteome</keyword>
<evidence type="ECO:0000256" key="3">
    <source>
        <dbReference type="ARBA" id="ARBA00022801"/>
    </source>
</evidence>
<feature type="chain" id="PRO_5041994532" description="3-phytase" evidence="7">
    <location>
        <begin position="18"/>
        <end position="476"/>
    </location>
</feature>
<organism evidence="8 9">
    <name type="scientific">Penicillium frequentans</name>
    <dbReference type="NCBI Taxonomy" id="3151616"/>
    <lineage>
        <taxon>Eukaryota</taxon>
        <taxon>Fungi</taxon>
        <taxon>Dikarya</taxon>
        <taxon>Ascomycota</taxon>
        <taxon>Pezizomycotina</taxon>
        <taxon>Eurotiomycetes</taxon>
        <taxon>Eurotiomycetidae</taxon>
        <taxon>Eurotiales</taxon>
        <taxon>Aspergillaceae</taxon>
        <taxon>Penicillium</taxon>
    </lineage>
</organism>
<feature type="signal peptide" evidence="7">
    <location>
        <begin position="1"/>
        <end position="17"/>
    </location>
</feature>
<protein>
    <recommendedName>
        <fullName evidence="2">3-phytase</fullName>
        <ecNumber evidence="2">3.1.3.8</ecNumber>
    </recommendedName>
</protein>
<evidence type="ECO:0000256" key="6">
    <source>
        <dbReference type="PIRSR" id="PIRSR000894-2"/>
    </source>
</evidence>
<accession>A0AAD6CNK2</accession>
<evidence type="ECO:0000256" key="2">
    <source>
        <dbReference type="ARBA" id="ARBA00012632"/>
    </source>
</evidence>
<dbReference type="AlphaFoldDB" id="A0AAD6CNK2"/>
<dbReference type="EC" id="3.1.3.8" evidence="2"/>
<keyword evidence="6" id="KW-1015">Disulfide bond</keyword>
<dbReference type="InterPro" id="IPR033379">
    <property type="entry name" value="Acid_Pase_AS"/>
</dbReference>
<dbReference type="GO" id="GO:0016158">
    <property type="term" value="F:inositol hexakisphosphate 3-phosphatase activity"/>
    <property type="evidence" value="ECO:0007669"/>
    <property type="project" value="UniProtKB-EC"/>
</dbReference>
<comment type="similarity">
    <text evidence="1">Belongs to the histidine acid phosphatase family.</text>
</comment>
<feature type="disulfide bond" evidence="6">
    <location>
        <begin position="66"/>
        <end position="385"/>
    </location>
</feature>
<feature type="active site" description="Proton donor" evidence="5">
    <location>
        <position position="336"/>
    </location>
</feature>
<dbReference type="Pfam" id="PF00328">
    <property type="entry name" value="His_Phos_2"/>
    <property type="match status" value="1"/>
</dbReference>
<dbReference type="Gene3D" id="3.40.50.1240">
    <property type="entry name" value="Phosphoglycerate mutase-like"/>
    <property type="match status" value="1"/>
</dbReference>
<dbReference type="PANTHER" id="PTHR20963">
    <property type="entry name" value="MULTIPLE INOSITOL POLYPHOSPHATE PHOSPHATASE-RELATED"/>
    <property type="match status" value="1"/>
</dbReference>
<evidence type="ECO:0000256" key="5">
    <source>
        <dbReference type="PIRSR" id="PIRSR000894-1"/>
    </source>
</evidence>
<dbReference type="InterPro" id="IPR000560">
    <property type="entry name" value="His_Pase_clade-2"/>
</dbReference>
<dbReference type="GO" id="GO:0009277">
    <property type="term" value="C:fungal-type cell wall"/>
    <property type="evidence" value="ECO:0007669"/>
    <property type="project" value="TreeGrafter"/>
</dbReference>
<dbReference type="PANTHER" id="PTHR20963:SF18">
    <property type="entry name" value="ACID PHOSPHATASE PHO11-RELATED"/>
    <property type="match status" value="1"/>
</dbReference>
<evidence type="ECO:0000313" key="8">
    <source>
        <dbReference type="EMBL" id="KAJ5532104.1"/>
    </source>
</evidence>
<keyword evidence="4" id="KW-0325">Glycoprotein</keyword>
<dbReference type="EMBL" id="JAQIZZ010000007">
    <property type="protein sequence ID" value="KAJ5532104.1"/>
    <property type="molecule type" value="Genomic_DNA"/>
</dbReference>
<evidence type="ECO:0000256" key="1">
    <source>
        <dbReference type="ARBA" id="ARBA00005375"/>
    </source>
</evidence>
<keyword evidence="7" id="KW-0732">Signal</keyword>
<evidence type="ECO:0000256" key="4">
    <source>
        <dbReference type="ARBA" id="ARBA00023180"/>
    </source>
</evidence>
<evidence type="ECO:0000313" key="9">
    <source>
        <dbReference type="Proteomes" id="UP001220324"/>
    </source>
</evidence>
<feature type="disulfide bond" evidence="6">
    <location>
        <begin position="411"/>
        <end position="419"/>
    </location>
</feature>
<dbReference type="PROSITE" id="PS00616">
    <property type="entry name" value="HIS_ACID_PHOSPHAT_1"/>
    <property type="match status" value="1"/>
</dbReference>
<dbReference type="SUPFAM" id="SSF53254">
    <property type="entry name" value="Phosphoglycerate mutase-like"/>
    <property type="match status" value="1"/>
</dbReference>
<comment type="caution">
    <text evidence="8">The sequence shown here is derived from an EMBL/GenBank/DDBJ whole genome shotgun (WGS) entry which is preliminary data.</text>
</comment>
<name>A0AAD6CNK2_9EURO</name>